<keyword evidence="13" id="KW-0275">Fatty acid biosynthesis</keyword>
<comment type="caution">
    <text evidence="16">The sequence shown here is derived from an EMBL/GenBank/DDBJ whole genome shotgun (WGS) entry which is preliminary data.</text>
</comment>
<evidence type="ECO:0000313" key="17">
    <source>
        <dbReference type="Proteomes" id="UP001379945"/>
    </source>
</evidence>
<gene>
    <name evidence="16" type="ORF">AACH00_15440</name>
</gene>
<keyword evidence="11" id="KW-0443">Lipid metabolism</keyword>
<evidence type="ECO:0000256" key="9">
    <source>
        <dbReference type="ARBA" id="ARBA00022989"/>
    </source>
</evidence>
<keyword evidence="8" id="KW-0862">Zinc</keyword>
<feature type="transmembrane region" description="Helical" evidence="14">
    <location>
        <begin position="45"/>
        <end position="65"/>
    </location>
</feature>
<keyword evidence="3" id="KW-0444">Lipid biosynthesis</keyword>
<proteinExistence type="predicted"/>
<dbReference type="EMBL" id="JBBUTI010000011">
    <property type="protein sequence ID" value="MEK8047756.1"/>
    <property type="molecule type" value="Genomic_DNA"/>
</dbReference>
<evidence type="ECO:0000256" key="5">
    <source>
        <dbReference type="ARBA" id="ARBA00022723"/>
    </source>
</evidence>
<dbReference type="PANTHER" id="PTHR12863:SF1">
    <property type="entry name" value="FATTY ACID 2-HYDROXYLASE"/>
    <property type="match status" value="1"/>
</dbReference>
<feature type="transmembrane region" description="Helical" evidence="14">
    <location>
        <begin position="12"/>
        <end position="33"/>
    </location>
</feature>
<evidence type="ECO:0000256" key="7">
    <source>
        <dbReference type="ARBA" id="ARBA00022832"/>
    </source>
</evidence>
<comment type="subcellular location">
    <subcellularLocation>
        <location evidence="2">Endoplasmic reticulum membrane</location>
        <topology evidence="2">Multi-pass membrane protein</topology>
    </subcellularLocation>
</comment>
<evidence type="ECO:0000256" key="1">
    <source>
        <dbReference type="ARBA" id="ARBA00001947"/>
    </source>
</evidence>
<comment type="cofactor">
    <cofactor evidence="1">
        <name>Zn(2+)</name>
        <dbReference type="ChEBI" id="CHEBI:29105"/>
    </cofactor>
</comment>
<organism evidence="16 17">
    <name type="scientific">Ideonella margarita</name>
    <dbReference type="NCBI Taxonomy" id="2984191"/>
    <lineage>
        <taxon>Bacteria</taxon>
        <taxon>Pseudomonadati</taxon>
        <taxon>Pseudomonadota</taxon>
        <taxon>Betaproteobacteria</taxon>
        <taxon>Burkholderiales</taxon>
        <taxon>Sphaerotilaceae</taxon>
        <taxon>Ideonella</taxon>
    </lineage>
</organism>
<evidence type="ECO:0000256" key="2">
    <source>
        <dbReference type="ARBA" id="ARBA00004477"/>
    </source>
</evidence>
<keyword evidence="6" id="KW-0256">Endoplasmic reticulum</keyword>
<feature type="transmembrane region" description="Helical" evidence="14">
    <location>
        <begin position="85"/>
        <end position="104"/>
    </location>
</feature>
<dbReference type="Proteomes" id="UP001379945">
    <property type="component" value="Unassembled WGS sequence"/>
</dbReference>
<protein>
    <submittedName>
        <fullName evidence="16">Sterol desaturase family protein</fullName>
    </submittedName>
</protein>
<evidence type="ECO:0000256" key="10">
    <source>
        <dbReference type="ARBA" id="ARBA00023002"/>
    </source>
</evidence>
<evidence type="ECO:0000259" key="15">
    <source>
        <dbReference type="Pfam" id="PF04116"/>
    </source>
</evidence>
<keyword evidence="9 14" id="KW-1133">Transmembrane helix</keyword>
<keyword evidence="10" id="KW-0560">Oxidoreductase</keyword>
<reference evidence="16 17" key="1">
    <citation type="submission" date="2024-04" db="EMBL/GenBank/DDBJ databases">
        <title>Novel species of the genus Ideonella isolated from streams.</title>
        <authorList>
            <person name="Lu H."/>
        </authorList>
    </citation>
    <scope>NUCLEOTIDE SEQUENCE [LARGE SCALE GENOMIC DNA]</scope>
    <source>
        <strain evidence="16 17">LYT19W</strain>
    </source>
</reference>
<dbReference type="PANTHER" id="PTHR12863">
    <property type="entry name" value="FATTY ACID HYDROXYLASE"/>
    <property type="match status" value="1"/>
</dbReference>
<evidence type="ECO:0000256" key="6">
    <source>
        <dbReference type="ARBA" id="ARBA00022824"/>
    </source>
</evidence>
<feature type="domain" description="Fatty acid hydroxylase" evidence="15">
    <location>
        <begin position="48"/>
        <end position="191"/>
    </location>
</feature>
<dbReference type="InterPro" id="IPR014430">
    <property type="entry name" value="Scs7"/>
</dbReference>
<evidence type="ECO:0000256" key="11">
    <source>
        <dbReference type="ARBA" id="ARBA00023098"/>
    </source>
</evidence>
<evidence type="ECO:0000256" key="8">
    <source>
        <dbReference type="ARBA" id="ARBA00022833"/>
    </source>
</evidence>
<evidence type="ECO:0000256" key="4">
    <source>
        <dbReference type="ARBA" id="ARBA00022692"/>
    </source>
</evidence>
<evidence type="ECO:0000256" key="13">
    <source>
        <dbReference type="ARBA" id="ARBA00023160"/>
    </source>
</evidence>
<evidence type="ECO:0000256" key="12">
    <source>
        <dbReference type="ARBA" id="ARBA00023136"/>
    </source>
</evidence>
<keyword evidence="5" id="KW-0479">Metal-binding</keyword>
<keyword evidence="7" id="KW-0276">Fatty acid metabolism</keyword>
<evidence type="ECO:0000256" key="14">
    <source>
        <dbReference type="SAM" id="Phobius"/>
    </source>
</evidence>
<sequence length="201" mass="22302">MRWFTLEHSRAAWWADIALYAAASLSLCLTLLAGSPAGSGLTLTLWAVAGVASWTLVEYVLHRFVLHGLPPFSDWHAEHHRRPTALIASPTWITVLLFLGLAAGPAWWLLGRWPACALSFGLVTGYLGYGLAHHATHHRVPWLSPRNAWLARRRRSHALHHAHHGHAVMFPEAGSRHFGVTLDFWDQVFGTASAPAPGRQR</sequence>
<keyword evidence="4 14" id="KW-0812">Transmembrane</keyword>
<feature type="transmembrane region" description="Helical" evidence="14">
    <location>
        <begin position="110"/>
        <end position="129"/>
    </location>
</feature>
<dbReference type="Pfam" id="PF04116">
    <property type="entry name" value="FA_hydroxylase"/>
    <property type="match status" value="1"/>
</dbReference>
<keyword evidence="12 14" id="KW-0472">Membrane</keyword>
<dbReference type="RefSeq" id="WP_341400064.1">
    <property type="nucleotide sequence ID" value="NZ_JBBUTI010000011.1"/>
</dbReference>
<name>A0ABU9C783_9BURK</name>
<evidence type="ECO:0000313" key="16">
    <source>
        <dbReference type="EMBL" id="MEK8047756.1"/>
    </source>
</evidence>
<evidence type="ECO:0000256" key="3">
    <source>
        <dbReference type="ARBA" id="ARBA00022516"/>
    </source>
</evidence>
<keyword evidence="17" id="KW-1185">Reference proteome</keyword>
<dbReference type="InterPro" id="IPR006694">
    <property type="entry name" value="Fatty_acid_hydroxylase"/>
</dbReference>
<accession>A0ABU9C783</accession>